<dbReference type="SUPFAM" id="SSF46785">
    <property type="entry name" value="Winged helix' DNA-binding domain"/>
    <property type="match status" value="1"/>
</dbReference>
<dbReference type="Pfam" id="PF01022">
    <property type="entry name" value="HTH_5"/>
    <property type="match status" value="1"/>
</dbReference>
<sequence>MFSILFLCTGNSARSQLAEALFRKVAGDRFEVFSAGTYPQDVDPRVYQVLDLLSVSPQNLSSKTLQELPQQSFDFVITLCDQASRECAAYPESQALMHWDMVDPKPLDGVEPFLESARFLEQKIRLFLQLNSLDRLSPLESPTDLFKILSDGTRLRILMMIEDEKELCVSELVGALNESQPKISRHLAQMRDVGILEVRRQGQMMFYHLAHGLPDWCQLVLETVRIGNPAFINNEKIRLKALSVRASENEPELT</sequence>
<dbReference type="PANTHER" id="PTHR43428">
    <property type="entry name" value="ARSENATE REDUCTASE"/>
    <property type="match status" value="1"/>
</dbReference>
<evidence type="ECO:0000313" key="4">
    <source>
        <dbReference type="Proteomes" id="UP001203338"/>
    </source>
</evidence>
<dbReference type="InterPro" id="IPR036196">
    <property type="entry name" value="Ptyr_pPase_sf"/>
</dbReference>
<dbReference type="InterPro" id="IPR036388">
    <property type="entry name" value="WH-like_DNA-bd_sf"/>
</dbReference>
<dbReference type="PROSITE" id="PS50987">
    <property type="entry name" value="HTH_ARSR_2"/>
    <property type="match status" value="1"/>
</dbReference>
<dbReference type="PRINTS" id="PR00778">
    <property type="entry name" value="HTHARSR"/>
</dbReference>
<dbReference type="Pfam" id="PF01451">
    <property type="entry name" value="LMWPc"/>
    <property type="match status" value="1"/>
</dbReference>
<feature type="domain" description="HTH arsR-type" evidence="2">
    <location>
        <begin position="133"/>
        <end position="228"/>
    </location>
</feature>
<dbReference type="RefSeq" id="WP_249697691.1">
    <property type="nucleotide sequence ID" value="NZ_JAMFLX010000003.1"/>
</dbReference>
<evidence type="ECO:0000313" key="3">
    <source>
        <dbReference type="EMBL" id="MCL6268853.1"/>
    </source>
</evidence>
<accession>A0ABT0PC36</accession>
<dbReference type="SMART" id="SM00226">
    <property type="entry name" value="LMWPc"/>
    <property type="match status" value="1"/>
</dbReference>
<keyword evidence="4" id="KW-1185">Reference proteome</keyword>
<protein>
    <submittedName>
        <fullName evidence="3">Metalloregulator ArsR/SmtB family transcription factor</fullName>
    </submittedName>
</protein>
<proteinExistence type="predicted"/>
<dbReference type="EMBL" id="JAMFLX010000003">
    <property type="protein sequence ID" value="MCL6268853.1"/>
    <property type="molecule type" value="Genomic_DNA"/>
</dbReference>
<gene>
    <name evidence="3" type="ORF">M3P05_02665</name>
</gene>
<dbReference type="SUPFAM" id="SSF52788">
    <property type="entry name" value="Phosphotyrosine protein phosphatases I"/>
    <property type="match status" value="1"/>
</dbReference>
<dbReference type="InterPro" id="IPR011991">
    <property type="entry name" value="ArsR-like_HTH"/>
</dbReference>
<dbReference type="SMART" id="SM00418">
    <property type="entry name" value="HTH_ARSR"/>
    <property type="match status" value="1"/>
</dbReference>
<name>A0ABT0PC36_9GAMM</name>
<dbReference type="Gene3D" id="1.10.10.10">
    <property type="entry name" value="Winged helix-like DNA-binding domain superfamily/Winged helix DNA-binding domain"/>
    <property type="match status" value="1"/>
</dbReference>
<reference evidence="3 4" key="1">
    <citation type="submission" date="2022-05" db="EMBL/GenBank/DDBJ databases">
        <authorList>
            <person name="Park J.-S."/>
        </authorList>
    </citation>
    <scope>NUCLEOTIDE SEQUENCE [LARGE SCALE GENOMIC DNA]</scope>
    <source>
        <strain evidence="3 4">2012CJ34-2</strain>
    </source>
</reference>
<dbReference type="CDD" id="cd16345">
    <property type="entry name" value="LMWP_ArsC"/>
    <property type="match status" value="1"/>
</dbReference>
<dbReference type="InterPro" id="IPR001845">
    <property type="entry name" value="HTH_ArsR_DNA-bd_dom"/>
</dbReference>
<dbReference type="CDD" id="cd00090">
    <property type="entry name" value="HTH_ARSR"/>
    <property type="match status" value="1"/>
</dbReference>
<evidence type="ECO:0000256" key="1">
    <source>
        <dbReference type="ARBA" id="ARBA00022849"/>
    </source>
</evidence>
<dbReference type="NCBIfam" id="NF033788">
    <property type="entry name" value="HTH_metalloreg"/>
    <property type="match status" value="1"/>
</dbReference>
<comment type="caution">
    <text evidence="3">The sequence shown here is derived from an EMBL/GenBank/DDBJ whole genome shotgun (WGS) entry which is preliminary data.</text>
</comment>
<dbReference type="InterPro" id="IPR023485">
    <property type="entry name" value="Ptyr_pPase"/>
</dbReference>
<evidence type="ECO:0000259" key="2">
    <source>
        <dbReference type="PROSITE" id="PS50987"/>
    </source>
</evidence>
<keyword evidence="1" id="KW-0059">Arsenical resistance</keyword>
<dbReference type="PANTHER" id="PTHR43428:SF1">
    <property type="entry name" value="ARSENATE REDUCTASE"/>
    <property type="match status" value="1"/>
</dbReference>
<organism evidence="3 4">
    <name type="scientific">Parendozoicomonas callyspongiae</name>
    <dbReference type="NCBI Taxonomy" id="2942213"/>
    <lineage>
        <taxon>Bacteria</taxon>
        <taxon>Pseudomonadati</taxon>
        <taxon>Pseudomonadota</taxon>
        <taxon>Gammaproteobacteria</taxon>
        <taxon>Oceanospirillales</taxon>
        <taxon>Endozoicomonadaceae</taxon>
        <taxon>Parendozoicomonas</taxon>
    </lineage>
</organism>
<dbReference type="InterPro" id="IPR036390">
    <property type="entry name" value="WH_DNA-bd_sf"/>
</dbReference>
<dbReference type="Proteomes" id="UP001203338">
    <property type="component" value="Unassembled WGS sequence"/>
</dbReference>
<dbReference type="Gene3D" id="3.40.50.2300">
    <property type="match status" value="1"/>
</dbReference>